<protein>
    <submittedName>
        <fullName evidence="1">Uncharacterized protein</fullName>
    </submittedName>
</protein>
<organism evidence="1 2">
    <name type="scientific">Legionella drancourtii LLAP12</name>
    <dbReference type="NCBI Taxonomy" id="658187"/>
    <lineage>
        <taxon>Bacteria</taxon>
        <taxon>Pseudomonadati</taxon>
        <taxon>Pseudomonadota</taxon>
        <taxon>Gammaproteobacteria</taxon>
        <taxon>Legionellales</taxon>
        <taxon>Legionellaceae</taxon>
        <taxon>Legionella</taxon>
    </lineage>
</organism>
<dbReference type="EMBL" id="JH413795">
    <property type="protein sequence ID" value="EHL32743.1"/>
    <property type="molecule type" value="Genomic_DNA"/>
</dbReference>
<dbReference type="Proteomes" id="UP000002770">
    <property type="component" value="Unassembled WGS sequence"/>
</dbReference>
<dbReference type="InParanoid" id="G9EJ07"/>
<dbReference type="HOGENOM" id="CLU_3201491_0_0_6"/>
<keyword evidence="2" id="KW-1185">Reference proteome</keyword>
<dbReference type="AlphaFoldDB" id="G9EJ07"/>
<gene>
    <name evidence="1" type="ORF">LDG_5164</name>
</gene>
<evidence type="ECO:0000313" key="1">
    <source>
        <dbReference type="EMBL" id="EHL32743.1"/>
    </source>
</evidence>
<accession>G9EJ07</accession>
<evidence type="ECO:0000313" key="2">
    <source>
        <dbReference type="Proteomes" id="UP000002770"/>
    </source>
</evidence>
<name>G9EJ07_9GAMM</name>
<dbReference type="STRING" id="658187.LDG_5164"/>
<reference evidence="1 2" key="1">
    <citation type="journal article" date="2011" name="BMC Genomics">
        <title>Insight into cross-talk between intra-amoebal pathogens.</title>
        <authorList>
            <person name="Gimenez G."/>
            <person name="Bertelli C."/>
            <person name="Moliner C."/>
            <person name="Robert C."/>
            <person name="Raoult D."/>
            <person name="Fournier P.E."/>
            <person name="Greub G."/>
        </authorList>
    </citation>
    <scope>NUCLEOTIDE SEQUENCE [LARGE SCALE GENOMIC DNA]</scope>
    <source>
        <strain evidence="1 2">LLAP12</strain>
    </source>
</reference>
<proteinExistence type="predicted"/>
<sequence length="45" mass="5216">MQKRSPKHRLIYLVINDDMLKALLGRKAVMTTPNRVSLLIALPWN</sequence>